<feature type="chain" id="PRO_5006599167" description="Uncharacterized protein TP-0789 domain-containing protein" evidence="1">
    <location>
        <begin position="25"/>
        <end position="254"/>
    </location>
</feature>
<protein>
    <recommendedName>
        <fullName evidence="2">Uncharacterized protein TP-0789 domain-containing protein</fullName>
    </recommendedName>
</protein>
<dbReference type="Proteomes" id="UP000064893">
    <property type="component" value="Chromosome"/>
</dbReference>
<organism evidence="3 4">
    <name type="scientific">Salinivirga cyanobacteriivorans</name>
    <dbReference type="NCBI Taxonomy" id="1307839"/>
    <lineage>
        <taxon>Bacteria</taxon>
        <taxon>Pseudomonadati</taxon>
        <taxon>Bacteroidota</taxon>
        <taxon>Bacteroidia</taxon>
        <taxon>Bacteroidales</taxon>
        <taxon>Salinivirgaceae</taxon>
        <taxon>Salinivirga</taxon>
    </lineage>
</organism>
<keyword evidence="4" id="KW-1185">Reference proteome</keyword>
<name>A0A0S2HWL6_9BACT</name>
<dbReference type="Pfam" id="PF17131">
    <property type="entry name" value="LolA_like"/>
    <property type="match status" value="1"/>
</dbReference>
<dbReference type="AlphaFoldDB" id="A0A0S2HWL6"/>
<proteinExistence type="predicted"/>
<dbReference type="Gene3D" id="2.50.20.10">
    <property type="entry name" value="Lipoprotein localisation LolA/LolB/LppX"/>
    <property type="match status" value="1"/>
</dbReference>
<dbReference type="CDD" id="cd16329">
    <property type="entry name" value="LolA_like"/>
    <property type="match status" value="1"/>
</dbReference>
<feature type="domain" description="Uncharacterized protein TP-0789" evidence="2">
    <location>
        <begin position="71"/>
        <end position="252"/>
    </location>
</feature>
<dbReference type="InterPro" id="IPR052944">
    <property type="entry name" value="Sporulation_related"/>
</dbReference>
<dbReference type="RefSeq" id="WP_057951956.1">
    <property type="nucleotide sequence ID" value="NZ_CP013118.1"/>
</dbReference>
<sequence precursor="true">MTFKTITRTVTFCMLILISNPFLAQDQHAKEIVEKSDQLMQGDSYISTMTMKIVRHTWERTVVFKNWGKGRDLAMTYIKAPAAEKGQSFLKRGNEMWTWNPKINRLIKLPPSMLSQGWMGSDYTNDDILKESSIVKDYNHTVVNVENYEGYDCWVIEMNPKEDAAVVWGKIISHIAKDKFFPLKVEYFNEDDELVKSHLNSDIKRMDNREIPTKTIVQPADTPNKKTIVIVDQIDFNMKLSDQFFSQQNMKRIR</sequence>
<reference evidence="3 4" key="1">
    <citation type="submission" date="2015-11" db="EMBL/GenBank/DDBJ databases">
        <title>Description and complete genome sequence of a novel strain predominating in hypersaline microbial mats and representing a new family of the Bacteriodetes phylum.</title>
        <authorList>
            <person name="Spring S."/>
            <person name="Bunk B."/>
            <person name="Sproer C."/>
            <person name="Klenk H.-P."/>
        </authorList>
    </citation>
    <scope>NUCLEOTIDE SEQUENCE [LARGE SCALE GENOMIC DNA]</scope>
    <source>
        <strain evidence="3 4">L21-Spi-D4</strain>
    </source>
</reference>
<keyword evidence="1" id="KW-0732">Signal</keyword>
<dbReference type="STRING" id="1307839.L21SP5_00736"/>
<dbReference type="PANTHER" id="PTHR37507">
    <property type="entry name" value="SPORULATION PROTEIN YDCC"/>
    <property type="match status" value="1"/>
</dbReference>
<dbReference type="KEGG" id="blq:L21SP5_00736"/>
<evidence type="ECO:0000313" key="3">
    <source>
        <dbReference type="EMBL" id="ALO14408.1"/>
    </source>
</evidence>
<evidence type="ECO:0000259" key="2">
    <source>
        <dbReference type="Pfam" id="PF17131"/>
    </source>
</evidence>
<evidence type="ECO:0000256" key="1">
    <source>
        <dbReference type="SAM" id="SignalP"/>
    </source>
</evidence>
<dbReference type="InterPro" id="IPR033399">
    <property type="entry name" value="TP_0789-like"/>
</dbReference>
<feature type="signal peptide" evidence="1">
    <location>
        <begin position="1"/>
        <end position="24"/>
    </location>
</feature>
<dbReference type="EMBL" id="CP013118">
    <property type="protein sequence ID" value="ALO14408.1"/>
    <property type="molecule type" value="Genomic_DNA"/>
</dbReference>
<accession>A0A0S2HWL6</accession>
<gene>
    <name evidence="3" type="ORF">L21SP5_00736</name>
</gene>
<evidence type="ECO:0000313" key="4">
    <source>
        <dbReference type="Proteomes" id="UP000064893"/>
    </source>
</evidence>
<dbReference type="PANTHER" id="PTHR37507:SF2">
    <property type="entry name" value="SPORULATION PROTEIN YDCC"/>
    <property type="match status" value="1"/>
</dbReference>